<dbReference type="EMBL" id="KN846991">
    <property type="protein sequence ID" value="KIW91116.1"/>
    <property type="molecule type" value="Genomic_DNA"/>
</dbReference>
<protein>
    <recommendedName>
        <fullName evidence="1">Peptidase S33 tripeptidyl aminopeptidase-like C-terminal domain-containing protein</fullName>
    </recommendedName>
</protein>
<reference evidence="2" key="1">
    <citation type="submission" date="2015-01" db="EMBL/GenBank/DDBJ databases">
        <title>The Genome Sequence of Cladophialophora bantiana CBS 173.52.</title>
        <authorList>
            <consortium name="The Broad Institute Genomics Platform"/>
            <person name="Cuomo C."/>
            <person name="de Hoog S."/>
            <person name="Gorbushina A."/>
            <person name="Stielow B."/>
            <person name="Teixiera M."/>
            <person name="Abouelleil A."/>
            <person name="Chapman S.B."/>
            <person name="Priest M."/>
            <person name="Young S.K."/>
            <person name="Wortman J."/>
            <person name="Nusbaum C."/>
            <person name="Birren B."/>
        </authorList>
    </citation>
    <scope>NUCLEOTIDE SEQUENCE [LARGE SCALE GENOMIC DNA]</scope>
    <source>
        <strain evidence="2">CBS 173.52</strain>
    </source>
</reference>
<proteinExistence type="predicted"/>
<organism evidence="2 3">
    <name type="scientific">Cladophialophora bantiana (strain ATCC 10958 / CBS 173.52 / CDC B-1940 / NIH 8579)</name>
    <name type="common">Xylohypha bantiana</name>
    <dbReference type="NCBI Taxonomy" id="1442370"/>
    <lineage>
        <taxon>Eukaryota</taxon>
        <taxon>Fungi</taxon>
        <taxon>Dikarya</taxon>
        <taxon>Ascomycota</taxon>
        <taxon>Pezizomycotina</taxon>
        <taxon>Eurotiomycetes</taxon>
        <taxon>Chaetothyriomycetidae</taxon>
        <taxon>Chaetothyriales</taxon>
        <taxon>Herpotrichiellaceae</taxon>
        <taxon>Cladophialophora</taxon>
    </lineage>
</organism>
<gene>
    <name evidence="2" type="ORF">Z519_08010</name>
</gene>
<dbReference type="RefSeq" id="XP_016617785.1">
    <property type="nucleotide sequence ID" value="XM_016765740.1"/>
</dbReference>
<evidence type="ECO:0000313" key="3">
    <source>
        <dbReference type="Proteomes" id="UP000053789"/>
    </source>
</evidence>
<evidence type="ECO:0000313" key="2">
    <source>
        <dbReference type="EMBL" id="KIW91116.1"/>
    </source>
</evidence>
<sequence length="134" mass="14946">MVYGSFEYGLLIKCHLVSGLDVEQQLGRVDQSIEFATQCISSPSRRWSSPVVNREKPLNVTGVSTHILVVNALFDPETLYEMAVKLWTEIEDSVLLTRRGDGHTSYSLHGDTQRAIDNYLVDLTLPGVGTVYDT</sequence>
<name>A0A0D2EM82_CLAB1</name>
<dbReference type="AlphaFoldDB" id="A0A0D2EM82"/>
<dbReference type="Pfam" id="PF08386">
    <property type="entry name" value="Abhydrolase_4"/>
    <property type="match status" value="1"/>
</dbReference>
<dbReference type="Proteomes" id="UP000053789">
    <property type="component" value="Unassembled WGS sequence"/>
</dbReference>
<dbReference type="InterPro" id="IPR013595">
    <property type="entry name" value="Pept_S33_TAP-like_C"/>
</dbReference>
<dbReference type="HOGENOM" id="CLU_1895968_0_0_1"/>
<feature type="domain" description="Peptidase S33 tripeptidyl aminopeptidase-like C-terminal" evidence="1">
    <location>
        <begin position="46"/>
        <end position="130"/>
    </location>
</feature>
<accession>A0A0D2EM82</accession>
<dbReference type="OrthoDB" id="425534at2759"/>
<evidence type="ECO:0000259" key="1">
    <source>
        <dbReference type="Pfam" id="PF08386"/>
    </source>
</evidence>
<keyword evidence="3" id="KW-1185">Reference proteome</keyword>
<dbReference type="GeneID" id="27700938"/>